<evidence type="ECO:0000313" key="2">
    <source>
        <dbReference type="Proteomes" id="UP000620124"/>
    </source>
</evidence>
<dbReference type="AlphaFoldDB" id="A0A8H6Y0P1"/>
<comment type="caution">
    <text evidence="1">The sequence shown here is derived from an EMBL/GenBank/DDBJ whole genome shotgun (WGS) entry which is preliminary data.</text>
</comment>
<protein>
    <submittedName>
        <fullName evidence="1">Uncharacterized protein</fullName>
    </submittedName>
</protein>
<dbReference type="OrthoDB" id="3047072at2759"/>
<sequence length="140" mass="15065">MPAAATFWNLAISTTFDINAPNSMLSLDWVLQTGVSASRSVSSGILTVPCGESAFSVQMELSVASSLPFDVVLGRDWLQYCRKSVPSASFHLSSGRLDVCTQRVPACPADGTASSDSVSDVFPQFYLNVILPFYDKQFVA</sequence>
<proteinExistence type="predicted"/>
<dbReference type="EMBL" id="JACAZI010000010">
    <property type="protein sequence ID" value="KAF7350249.1"/>
    <property type="molecule type" value="Genomic_DNA"/>
</dbReference>
<keyword evidence="2" id="KW-1185">Reference proteome</keyword>
<evidence type="ECO:0000313" key="1">
    <source>
        <dbReference type="EMBL" id="KAF7350249.1"/>
    </source>
</evidence>
<accession>A0A8H6Y0P1</accession>
<dbReference type="Proteomes" id="UP000620124">
    <property type="component" value="Unassembled WGS sequence"/>
</dbReference>
<organism evidence="1 2">
    <name type="scientific">Mycena venus</name>
    <dbReference type="NCBI Taxonomy" id="2733690"/>
    <lineage>
        <taxon>Eukaryota</taxon>
        <taxon>Fungi</taxon>
        <taxon>Dikarya</taxon>
        <taxon>Basidiomycota</taxon>
        <taxon>Agaricomycotina</taxon>
        <taxon>Agaricomycetes</taxon>
        <taxon>Agaricomycetidae</taxon>
        <taxon>Agaricales</taxon>
        <taxon>Marasmiineae</taxon>
        <taxon>Mycenaceae</taxon>
        <taxon>Mycena</taxon>
    </lineage>
</organism>
<gene>
    <name evidence="1" type="ORF">MVEN_01328400</name>
</gene>
<name>A0A8H6Y0P1_9AGAR</name>
<reference evidence="1" key="1">
    <citation type="submission" date="2020-05" db="EMBL/GenBank/DDBJ databases">
        <title>Mycena genomes resolve the evolution of fungal bioluminescence.</title>
        <authorList>
            <person name="Tsai I.J."/>
        </authorList>
    </citation>
    <scope>NUCLEOTIDE SEQUENCE</scope>
    <source>
        <strain evidence="1">CCC161011</strain>
    </source>
</reference>